<organism evidence="2 3">
    <name type="scientific">Vespula vulgaris</name>
    <name type="common">Yellow jacket</name>
    <name type="synonym">Wasp</name>
    <dbReference type="NCBI Taxonomy" id="7454"/>
    <lineage>
        <taxon>Eukaryota</taxon>
        <taxon>Metazoa</taxon>
        <taxon>Ecdysozoa</taxon>
        <taxon>Arthropoda</taxon>
        <taxon>Hexapoda</taxon>
        <taxon>Insecta</taxon>
        <taxon>Pterygota</taxon>
        <taxon>Neoptera</taxon>
        <taxon>Endopterygota</taxon>
        <taxon>Hymenoptera</taxon>
        <taxon>Apocrita</taxon>
        <taxon>Aculeata</taxon>
        <taxon>Vespoidea</taxon>
        <taxon>Vespidae</taxon>
        <taxon>Vespinae</taxon>
        <taxon>Vespula</taxon>
    </lineage>
</organism>
<feature type="compositionally biased region" description="Polar residues" evidence="1">
    <location>
        <begin position="27"/>
        <end position="41"/>
    </location>
</feature>
<sequence length="95" mass="11108">MRPQCRFELYTRIVAQSQPRVFGPSRDNANSIGTTSRTLTHATPREIELRRSRDLRQRNAIRNENDRDSSEFRAYCIGNLRDQKATIAEDNERGR</sequence>
<accession>A0A834MVE1</accession>
<feature type="region of interest" description="Disordered" evidence="1">
    <location>
        <begin position="21"/>
        <end position="43"/>
    </location>
</feature>
<evidence type="ECO:0000313" key="3">
    <source>
        <dbReference type="Proteomes" id="UP000614350"/>
    </source>
</evidence>
<protein>
    <submittedName>
        <fullName evidence="2">Uncharacterized protein</fullName>
    </submittedName>
</protein>
<name>A0A834MVE1_VESVU</name>
<keyword evidence="3" id="KW-1185">Reference proteome</keyword>
<gene>
    <name evidence="2" type="ORF">HZH66_011107</name>
</gene>
<dbReference type="AlphaFoldDB" id="A0A834MVE1"/>
<proteinExistence type="predicted"/>
<reference evidence="2" key="1">
    <citation type="journal article" date="2020" name="G3 (Bethesda)">
        <title>High-Quality Assemblies for Three Invasive Social Wasps from the &lt;i&gt;Vespula&lt;/i&gt; Genus.</title>
        <authorList>
            <person name="Harrop T.W.R."/>
            <person name="Guhlin J."/>
            <person name="McLaughlin G.M."/>
            <person name="Permina E."/>
            <person name="Stockwell P."/>
            <person name="Gilligan J."/>
            <person name="Le Lec M.F."/>
            <person name="Gruber M.A.M."/>
            <person name="Quinn O."/>
            <person name="Lovegrove M."/>
            <person name="Duncan E.J."/>
            <person name="Remnant E.J."/>
            <person name="Van Eeckhoven J."/>
            <person name="Graham B."/>
            <person name="Knapp R.A."/>
            <person name="Langford K.W."/>
            <person name="Kronenberg Z."/>
            <person name="Press M.O."/>
            <person name="Eacker S.M."/>
            <person name="Wilson-Rankin E.E."/>
            <person name="Purcell J."/>
            <person name="Lester P.J."/>
            <person name="Dearden P.K."/>
        </authorList>
    </citation>
    <scope>NUCLEOTIDE SEQUENCE</scope>
    <source>
        <strain evidence="2">Marl-1</strain>
    </source>
</reference>
<evidence type="ECO:0000313" key="2">
    <source>
        <dbReference type="EMBL" id="KAF7386655.1"/>
    </source>
</evidence>
<dbReference type="EMBL" id="JACSEA010000013">
    <property type="protein sequence ID" value="KAF7386655.1"/>
    <property type="molecule type" value="Genomic_DNA"/>
</dbReference>
<dbReference type="Proteomes" id="UP000614350">
    <property type="component" value="Unassembled WGS sequence"/>
</dbReference>
<comment type="caution">
    <text evidence="2">The sequence shown here is derived from an EMBL/GenBank/DDBJ whole genome shotgun (WGS) entry which is preliminary data.</text>
</comment>
<evidence type="ECO:0000256" key="1">
    <source>
        <dbReference type="SAM" id="MobiDB-lite"/>
    </source>
</evidence>